<feature type="region of interest" description="Disordered" evidence="1">
    <location>
        <begin position="32"/>
        <end position="66"/>
    </location>
</feature>
<dbReference type="EMBL" id="JASCZI010152553">
    <property type="protein sequence ID" value="MED6176325.1"/>
    <property type="molecule type" value="Genomic_DNA"/>
</dbReference>
<name>A0ABU6VRS4_9FABA</name>
<organism evidence="2 3">
    <name type="scientific">Stylosanthes scabra</name>
    <dbReference type="NCBI Taxonomy" id="79078"/>
    <lineage>
        <taxon>Eukaryota</taxon>
        <taxon>Viridiplantae</taxon>
        <taxon>Streptophyta</taxon>
        <taxon>Embryophyta</taxon>
        <taxon>Tracheophyta</taxon>
        <taxon>Spermatophyta</taxon>
        <taxon>Magnoliopsida</taxon>
        <taxon>eudicotyledons</taxon>
        <taxon>Gunneridae</taxon>
        <taxon>Pentapetalae</taxon>
        <taxon>rosids</taxon>
        <taxon>fabids</taxon>
        <taxon>Fabales</taxon>
        <taxon>Fabaceae</taxon>
        <taxon>Papilionoideae</taxon>
        <taxon>50 kb inversion clade</taxon>
        <taxon>dalbergioids sensu lato</taxon>
        <taxon>Dalbergieae</taxon>
        <taxon>Pterocarpus clade</taxon>
        <taxon>Stylosanthes</taxon>
    </lineage>
</organism>
<evidence type="ECO:0000313" key="3">
    <source>
        <dbReference type="Proteomes" id="UP001341840"/>
    </source>
</evidence>
<evidence type="ECO:0000256" key="1">
    <source>
        <dbReference type="SAM" id="MobiDB-lite"/>
    </source>
</evidence>
<gene>
    <name evidence="2" type="ORF">PIB30_087076</name>
</gene>
<comment type="caution">
    <text evidence="2">The sequence shown here is derived from an EMBL/GenBank/DDBJ whole genome shotgun (WGS) entry which is preliminary data.</text>
</comment>
<proteinExistence type="predicted"/>
<keyword evidence="3" id="KW-1185">Reference proteome</keyword>
<accession>A0ABU6VRS4</accession>
<evidence type="ECO:0000313" key="2">
    <source>
        <dbReference type="EMBL" id="MED6176325.1"/>
    </source>
</evidence>
<sequence>MSSSEGSKFSSSSFPYCSFLCCKSSTISSAEIEPTHESQELNSESSQQANYEKKKPGGWKAMPFIL</sequence>
<feature type="non-terminal residue" evidence="2">
    <location>
        <position position="66"/>
    </location>
</feature>
<reference evidence="2 3" key="1">
    <citation type="journal article" date="2023" name="Plants (Basel)">
        <title>Bridging the Gap: Combining Genomics and Transcriptomics Approaches to Understand Stylosanthes scabra, an Orphan Legume from the Brazilian Caatinga.</title>
        <authorList>
            <person name="Ferreira-Neto J.R.C."/>
            <person name="da Silva M.D."/>
            <person name="Binneck E."/>
            <person name="de Melo N.F."/>
            <person name="da Silva R.H."/>
            <person name="de Melo A.L.T.M."/>
            <person name="Pandolfi V."/>
            <person name="Bustamante F.O."/>
            <person name="Brasileiro-Vidal A.C."/>
            <person name="Benko-Iseppon A.M."/>
        </authorList>
    </citation>
    <scope>NUCLEOTIDE SEQUENCE [LARGE SCALE GENOMIC DNA]</scope>
    <source>
        <tissue evidence="2">Leaves</tissue>
    </source>
</reference>
<dbReference type="Proteomes" id="UP001341840">
    <property type="component" value="Unassembled WGS sequence"/>
</dbReference>
<protein>
    <submittedName>
        <fullName evidence="2">Uncharacterized protein</fullName>
    </submittedName>
</protein>